<dbReference type="CDD" id="cd01125">
    <property type="entry name" value="RepA_RSF1010_like"/>
    <property type="match status" value="1"/>
</dbReference>
<dbReference type="InterPro" id="IPR027417">
    <property type="entry name" value="P-loop_NTPase"/>
</dbReference>
<evidence type="ECO:0000313" key="4">
    <source>
        <dbReference type="Proteomes" id="UP000430021"/>
    </source>
</evidence>
<evidence type="ECO:0000256" key="1">
    <source>
        <dbReference type="SAM" id="MobiDB-lite"/>
    </source>
</evidence>
<evidence type="ECO:0000313" key="3">
    <source>
        <dbReference type="EMBL" id="MXP38276.1"/>
    </source>
</evidence>
<dbReference type="Proteomes" id="UP000430021">
    <property type="component" value="Unassembled WGS sequence"/>
</dbReference>
<dbReference type="Proteomes" id="UP000548685">
    <property type="component" value="Unassembled WGS sequence"/>
</dbReference>
<dbReference type="AlphaFoldDB" id="A0A6I4UIH3"/>
<dbReference type="RefSeq" id="WP_160760336.1">
    <property type="nucleotide sequence ID" value="NZ_BAAADZ010000002.1"/>
</dbReference>
<dbReference type="InterPro" id="IPR038724">
    <property type="entry name" value="RepA"/>
</dbReference>
<organism evidence="3 4">
    <name type="scientific">Erythrobacter ramosus</name>
    <dbReference type="NCBI Taxonomy" id="35811"/>
    <lineage>
        <taxon>Bacteria</taxon>
        <taxon>Pseudomonadati</taxon>
        <taxon>Pseudomonadota</taxon>
        <taxon>Alphaproteobacteria</taxon>
        <taxon>Sphingomonadales</taxon>
        <taxon>Erythrobacteraceae</taxon>
        <taxon>Erythrobacter/Porphyrobacter group</taxon>
        <taxon>Erythrobacter</taxon>
    </lineage>
</organism>
<feature type="region of interest" description="Disordered" evidence="1">
    <location>
        <begin position="21"/>
        <end position="41"/>
    </location>
</feature>
<proteinExistence type="predicted"/>
<evidence type="ECO:0000313" key="2">
    <source>
        <dbReference type="EMBL" id="MBB3774060.1"/>
    </source>
</evidence>
<protein>
    <submittedName>
        <fullName evidence="3">AAA family ATPase</fullName>
    </submittedName>
</protein>
<reference evidence="2 5" key="2">
    <citation type="submission" date="2020-08" db="EMBL/GenBank/DDBJ databases">
        <title>Genomic Encyclopedia of Type Strains, Phase IV (KMG-IV): sequencing the most valuable type-strain genomes for metagenomic binning, comparative biology and taxonomic classification.</title>
        <authorList>
            <person name="Goeker M."/>
        </authorList>
    </citation>
    <scope>NUCLEOTIDE SEQUENCE [LARGE SCALE GENOMIC DNA]</scope>
    <source>
        <strain evidence="2 5">DSM 8510</strain>
    </source>
</reference>
<reference evidence="3 4" key="1">
    <citation type="submission" date="2019-12" db="EMBL/GenBank/DDBJ databases">
        <title>Genomic-based taxomic classification of the family Erythrobacteraceae.</title>
        <authorList>
            <person name="Xu L."/>
        </authorList>
    </citation>
    <scope>NUCLEOTIDE SEQUENCE [LARGE SCALE GENOMIC DNA]</scope>
    <source>
        <strain evidence="3 4">JCM 10282</strain>
    </source>
</reference>
<gene>
    <name evidence="2" type="ORF">FHS52_000003</name>
    <name evidence="3" type="ORF">GRI59_06575</name>
</gene>
<keyword evidence="5" id="KW-1185">Reference proteome</keyword>
<dbReference type="Pfam" id="PF13481">
    <property type="entry name" value="AAA_25"/>
    <property type="match status" value="1"/>
</dbReference>
<comment type="caution">
    <text evidence="3">The sequence shown here is derived from an EMBL/GenBank/DDBJ whole genome shotgun (WGS) entry which is preliminary data.</text>
</comment>
<dbReference type="EMBL" id="JACICE010000001">
    <property type="protein sequence ID" value="MBB3774060.1"/>
    <property type="molecule type" value="Genomic_DNA"/>
</dbReference>
<dbReference type="SUPFAM" id="SSF52540">
    <property type="entry name" value="P-loop containing nucleoside triphosphate hydrolases"/>
    <property type="match status" value="1"/>
</dbReference>
<dbReference type="OrthoDB" id="1496333at2"/>
<dbReference type="EMBL" id="WTYB01000001">
    <property type="protein sequence ID" value="MXP38276.1"/>
    <property type="molecule type" value="Genomic_DNA"/>
</dbReference>
<evidence type="ECO:0000313" key="5">
    <source>
        <dbReference type="Proteomes" id="UP000548685"/>
    </source>
</evidence>
<name>A0A6I4UIH3_9SPHN</name>
<sequence length="388" mass="41540">MTDVDDRIAALAREQEGRTFNPFGPDWVPDDDPFGTSGERQVSPRAAQIKRKMVNLDAITAVLDVNYLIKGWLSVNGLSVIYGPSHAGKTFVAISLAMHLAAGEPWMGCKVNQGPVFYIAAEGGAGVLNRLAAFKSEFPHMAGAPFTLLPIGVDLHASGDAKIIASLLTDTKPALIVVDTLARSIGEGDENTAKDTAMFVRNCDLMRELTGANVLIIHHTGKDEDRGARGSSALRAAVDTEILVSSAHTITSQKQRDMVAPDPLHFTLRSVCLGLDEDGDPVTSAVVEQADKPLPIRKPLTGKNQVAMAALTDALRDFGREGMGGEHPSSCPVVAVEHWRDACAAHGLTTGASESAARTAFMRAKTKLIDMDEVREFGGHVWKVRDDV</sequence>
<accession>A0A6I4UIH3</accession>
<dbReference type="Gene3D" id="3.40.50.300">
    <property type="entry name" value="P-loop containing nucleotide triphosphate hydrolases"/>
    <property type="match status" value="1"/>
</dbReference>